<gene>
    <name evidence="10" type="ORF">M406DRAFT_339678</name>
</gene>
<evidence type="ECO:0000256" key="7">
    <source>
        <dbReference type="ARBA" id="ARBA00023033"/>
    </source>
</evidence>
<dbReference type="GO" id="GO:0016705">
    <property type="term" value="F:oxidoreductase activity, acting on paired donors, with incorporation or reduction of molecular oxygen"/>
    <property type="evidence" value="ECO:0007669"/>
    <property type="project" value="InterPro"/>
</dbReference>
<dbReference type="PRINTS" id="PR00385">
    <property type="entry name" value="P450"/>
</dbReference>
<sequence>MAFIYNIYFHPLRNYPGPLLYRVSKLPRTYSIFRGEWSRELLGLAEKYGPVVRVAPNVLVYTTSDVWKDVYGHHNGADVKGEEFGKDPHFYRTKGVEPNILAESRDNHALIRRQLSHGFSEKYLRAQEPIIKGYVDMFINGLRDRCVADESSEKSVAPTKKTAFDMRHWFNFVTFDVIGDLAVGEPFGCLEQGKLDERVAFIEKGIQTGSIAFVLKDIGLERCTQWLARRLVTFRRTVKDKMSAVLRRRMSMTMERPDLIEGLLKKQKDWDISFERLRTNTTFLIIAGSETTATTLAGCLFLLLKNPSALDKLKKEIRSTFQSEDEITFASVERLDYMIACFKETFRMYPPVAGEMPRVVPKGGGHVAGQFVPEGTTVAAAQYAMYNTSRNFSDPFSFKPERFLEPEKFPNDDRNALQPFSSGPRNCIGKNLAYAELRTMMARLIYNFDLELVDPDDDWMNQKVFFIWTKPPLNVYLTPVER</sequence>
<keyword evidence="7 9" id="KW-0503">Monooxygenase</keyword>
<evidence type="ECO:0000256" key="9">
    <source>
        <dbReference type="RuleBase" id="RU000461"/>
    </source>
</evidence>
<keyword evidence="11" id="KW-1185">Reference proteome</keyword>
<dbReference type="PANTHER" id="PTHR24305">
    <property type="entry name" value="CYTOCHROME P450"/>
    <property type="match status" value="1"/>
</dbReference>
<evidence type="ECO:0000313" key="10">
    <source>
        <dbReference type="EMBL" id="KAF3766484.1"/>
    </source>
</evidence>
<dbReference type="InterPro" id="IPR017972">
    <property type="entry name" value="Cyt_P450_CS"/>
</dbReference>
<dbReference type="InterPro" id="IPR036396">
    <property type="entry name" value="Cyt_P450_sf"/>
</dbReference>
<dbReference type="OrthoDB" id="1470350at2759"/>
<dbReference type="InterPro" id="IPR002401">
    <property type="entry name" value="Cyt_P450_E_grp-I"/>
</dbReference>
<dbReference type="EMBL" id="MU032347">
    <property type="protein sequence ID" value="KAF3766484.1"/>
    <property type="molecule type" value="Genomic_DNA"/>
</dbReference>
<keyword evidence="5 9" id="KW-0560">Oxidoreductase</keyword>
<organism evidence="10 11">
    <name type="scientific">Cryphonectria parasitica (strain ATCC 38755 / EP155)</name>
    <dbReference type="NCBI Taxonomy" id="660469"/>
    <lineage>
        <taxon>Eukaryota</taxon>
        <taxon>Fungi</taxon>
        <taxon>Dikarya</taxon>
        <taxon>Ascomycota</taxon>
        <taxon>Pezizomycotina</taxon>
        <taxon>Sordariomycetes</taxon>
        <taxon>Sordariomycetidae</taxon>
        <taxon>Diaporthales</taxon>
        <taxon>Cryphonectriaceae</taxon>
        <taxon>Cryphonectria-Endothia species complex</taxon>
        <taxon>Cryphonectria</taxon>
    </lineage>
</organism>
<dbReference type="RefSeq" id="XP_040777445.1">
    <property type="nucleotide sequence ID" value="XM_040921471.1"/>
</dbReference>
<dbReference type="Gene3D" id="1.10.630.10">
    <property type="entry name" value="Cytochrome P450"/>
    <property type="match status" value="1"/>
</dbReference>
<evidence type="ECO:0000256" key="5">
    <source>
        <dbReference type="ARBA" id="ARBA00023002"/>
    </source>
</evidence>
<reference evidence="10" key="1">
    <citation type="journal article" date="2020" name="Phytopathology">
        <title>Genome sequence of the chestnut blight fungus Cryphonectria parasitica EP155: A fundamental resource for an archetypical invasive plant pathogen.</title>
        <authorList>
            <person name="Crouch J.A."/>
            <person name="Dawe A."/>
            <person name="Aerts A."/>
            <person name="Barry K."/>
            <person name="Churchill A.C.L."/>
            <person name="Grimwood J."/>
            <person name="Hillman B."/>
            <person name="Milgroom M.G."/>
            <person name="Pangilinan J."/>
            <person name="Smith M."/>
            <person name="Salamov A."/>
            <person name="Schmutz J."/>
            <person name="Yadav J."/>
            <person name="Grigoriev I.V."/>
            <person name="Nuss D."/>
        </authorList>
    </citation>
    <scope>NUCLEOTIDE SEQUENCE</scope>
    <source>
        <strain evidence="10">EP155</strain>
    </source>
</reference>
<dbReference type="Pfam" id="PF00067">
    <property type="entry name" value="p450"/>
    <property type="match status" value="1"/>
</dbReference>
<comment type="similarity">
    <text evidence="2 9">Belongs to the cytochrome P450 family.</text>
</comment>
<dbReference type="GeneID" id="63838600"/>
<protein>
    <submittedName>
        <fullName evidence="10">Cytochrome P450 monooxygenase</fullName>
    </submittedName>
</protein>
<proteinExistence type="inferred from homology"/>
<dbReference type="GO" id="GO:0005506">
    <property type="term" value="F:iron ion binding"/>
    <property type="evidence" value="ECO:0007669"/>
    <property type="project" value="InterPro"/>
</dbReference>
<dbReference type="PROSITE" id="PS00086">
    <property type="entry name" value="CYTOCHROME_P450"/>
    <property type="match status" value="1"/>
</dbReference>
<feature type="binding site" description="axial binding residue" evidence="8">
    <location>
        <position position="427"/>
    </location>
    <ligand>
        <name>heme</name>
        <dbReference type="ChEBI" id="CHEBI:30413"/>
    </ligand>
    <ligandPart>
        <name>Fe</name>
        <dbReference type="ChEBI" id="CHEBI:18248"/>
    </ligandPart>
</feature>
<dbReference type="InterPro" id="IPR001128">
    <property type="entry name" value="Cyt_P450"/>
</dbReference>
<keyword evidence="3 8" id="KW-0349">Heme</keyword>
<accession>A0A9P4Y4T9</accession>
<dbReference type="AlphaFoldDB" id="A0A9P4Y4T9"/>
<evidence type="ECO:0000313" key="11">
    <source>
        <dbReference type="Proteomes" id="UP000803844"/>
    </source>
</evidence>
<dbReference type="SUPFAM" id="SSF48264">
    <property type="entry name" value="Cytochrome P450"/>
    <property type="match status" value="1"/>
</dbReference>
<dbReference type="Proteomes" id="UP000803844">
    <property type="component" value="Unassembled WGS sequence"/>
</dbReference>
<dbReference type="PRINTS" id="PR00463">
    <property type="entry name" value="EP450I"/>
</dbReference>
<evidence type="ECO:0000256" key="8">
    <source>
        <dbReference type="PIRSR" id="PIRSR602401-1"/>
    </source>
</evidence>
<comment type="caution">
    <text evidence="10">The sequence shown here is derived from an EMBL/GenBank/DDBJ whole genome shotgun (WGS) entry which is preliminary data.</text>
</comment>
<evidence type="ECO:0000256" key="4">
    <source>
        <dbReference type="ARBA" id="ARBA00022723"/>
    </source>
</evidence>
<evidence type="ECO:0000256" key="1">
    <source>
        <dbReference type="ARBA" id="ARBA00001971"/>
    </source>
</evidence>
<comment type="cofactor">
    <cofactor evidence="1 8">
        <name>heme</name>
        <dbReference type="ChEBI" id="CHEBI:30413"/>
    </cofactor>
</comment>
<keyword evidence="4 8" id="KW-0479">Metal-binding</keyword>
<name>A0A9P4Y4T9_CRYP1</name>
<dbReference type="PANTHER" id="PTHR24305:SF230">
    <property type="entry name" value="P450, PUTATIVE (EUROFUNG)-RELATED"/>
    <property type="match status" value="1"/>
</dbReference>
<dbReference type="InterPro" id="IPR050121">
    <property type="entry name" value="Cytochrome_P450_monoxygenase"/>
</dbReference>
<keyword evidence="6 8" id="KW-0408">Iron</keyword>
<dbReference type="GO" id="GO:0004497">
    <property type="term" value="F:monooxygenase activity"/>
    <property type="evidence" value="ECO:0007669"/>
    <property type="project" value="UniProtKB-KW"/>
</dbReference>
<dbReference type="CDD" id="cd11058">
    <property type="entry name" value="CYP60B-like"/>
    <property type="match status" value="1"/>
</dbReference>
<evidence type="ECO:0000256" key="6">
    <source>
        <dbReference type="ARBA" id="ARBA00023004"/>
    </source>
</evidence>
<evidence type="ECO:0000256" key="2">
    <source>
        <dbReference type="ARBA" id="ARBA00010617"/>
    </source>
</evidence>
<dbReference type="GO" id="GO:0020037">
    <property type="term" value="F:heme binding"/>
    <property type="evidence" value="ECO:0007669"/>
    <property type="project" value="InterPro"/>
</dbReference>
<evidence type="ECO:0000256" key="3">
    <source>
        <dbReference type="ARBA" id="ARBA00022617"/>
    </source>
</evidence>